<dbReference type="EMBL" id="BARW01019592">
    <property type="protein sequence ID" value="GAI97096.1"/>
    <property type="molecule type" value="Genomic_DNA"/>
</dbReference>
<sequence>MEKPPHMIYVTLSLREGDSKLKKITEPDSDDLDCPVNDRSILASGAPKISISIGDYHKCNDYARECDGQPERVS</sequence>
<reference evidence="1" key="1">
    <citation type="journal article" date="2014" name="Front. Microbiol.">
        <title>High frequency of phylogenetically diverse reductive dehalogenase-homologous genes in deep subseafloor sedimentary metagenomes.</title>
        <authorList>
            <person name="Kawai M."/>
            <person name="Futagami T."/>
            <person name="Toyoda A."/>
            <person name="Takaki Y."/>
            <person name="Nishi S."/>
            <person name="Hori S."/>
            <person name="Arai W."/>
            <person name="Tsubouchi T."/>
            <person name="Morono Y."/>
            <person name="Uchiyama I."/>
            <person name="Ito T."/>
            <person name="Fujiyama A."/>
            <person name="Inagaki F."/>
            <person name="Takami H."/>
        </authorList>
    </citation>
    <scope>NUCLEOTIDE SEQUENCE</scope>
    <source>
        <strain evidence="1">Expedition CK06-06</strain>
    </source>
</reference>
<name>X1U0G9_9ZZZZ</name>
<dbReference type="AlphaFoldDB" id="X1U0G9"/>
<proteinExistence type="predicted"/>
<organism evidence="1">
    <name type="scientific">marine sediment metagenome</name>
    <dbReference type="NCBI Taxonomy" id="412755"/>
    <lineage>
        <taxon>unclassified sequences</taxon>
        <taxon>metagenomes</taxon>
        <taxon>ecological metagenomes</taxon>
    </lineage>
</organism>
<accession>X1U0G9</accession>
<protein>
    <submittedName>
        <fullName evidence="1">Uncharacterized protein</fullName>
    </submittedName>
</protein>
<comment type="caution">
    <text evidence="1">The sequence shown here is derived from an EMBL/GenBank/DDBJ whole genome shotgun (WGS) entry which is preliminary data.</text>
</comment>
<gene>
    <name evidence="1" type="ORF">S12H4_33268</name>
</gene>
<evidence type="ECO:0000313" key="1">
    <source>
        <dbReference type="EMBL" id="GAI97096.1"/>
    </source>
</evidence>
<feature type="non-terminal residue" evidence="1">
    <location>
        <position position="74"/>
    </location>
</feature>